<dbReference type="EMBL" id="FRAG01000077">
    <property type="protein sequence ID" value="SHK51154.1"/>
    <property type="molecule type" value="Genomic_DNA"/>
</dbReference>
<protein>
    <submittedName>
        <fullName evidence="2">SdpI/YhfL protein family protein</fullName>
    </submittedName>
</protein>
<dbReference type="STRING" id="1121301.SAMN02745912_03533"/>
<evidence type="ECO:0000313" key="3">
    <source>
        <dbReference type="Proteomes" id="UP000184465"/>
    </source>
</evidence>
<name>A0A1M6T2J8_PARC5</name>
<dbReference type="AlphaFoldDB" id="A0A1M6T2J8"/>
<feature type="transmembrane region" description="Helical" evidence="1">
    <location>
        <begin position="6"/>
        <end position="28"/>
    </location>
</feature>
<proteinExistence type="predicted"/>
<dbReference type="Pfam" id="PF13630">
    <property type="entry name" value="SdpI"/>
    <property type="match status" value="1"/>
</dbReference>
<dbReference type="PANTHER" id="PTHR37810:SF5">
    <property type="entry name" value="IMMUNITY PROTEIN SDPI"/>
    <property type="match status" value="1"/>
</dbReference>
<keyword evidence="1" id="KW-0812">Transmembrane</keyword>
<reference evidence="2 3" key="1">
    <citation type="submission" date="2016-11" db="EMBL/GenBank/DDBJ databases">
        <authorList>
            <person name="Jaros S."/>
            <person name="Januszkiewicz K."/>
            <person name="Wedrychowicz H."/>
        </authorList>
    </citation>
    <scope>NUCLEOTIDE SEQUENCE [LARGE SCALE GENOMIC DNA]</scope>
    <source>
        <strain evidence="2 3">DSM 15212</strain>
    </source>
</reference>
<organism evidence="2 3">
    <name type="scientific">Paramaledivibacter caminithermalis (strain DSM 15212 / CIP 107654 / DViRD3)</name>
    <name type="common">Clostridium caminithermale</name>
    <dbReference type="NCBI Taxonomy" id="1121301"/>
    <lineage>
        <taxon>Bacteria</taxon>
        <taxon>Bacillati</taxon>
        <taxon>Bacillota</taxon>
        <taxon>Clostridia</taxon>
        <taxon>Peptostreptococcales</taxon>
        <taxon>Caminicellaceae</taxon>
        <taxon>Paramaledivibacter</taxon>
    </lineage>
</organism>
<dbReference type="InterPro" id="IPR025962">
    <property type="entry name" value="SdpI/YhfL"/>
</dbReference>
<dbReference type="Proteomes" id="UP000184465">
    <property type="component" value="Unassembled WGS sequence"/>
</dbReference>
<accession>A0A1M6T2J8</accession>
<feature type="transmembrane region" description="Helical" evidence="1">
    <location>
        <begin position="63"/>
        <end position="95"/>
    </location>
</feature>
<sequence length="102" mass="11503">MMSLGFNINVAMVVRIGIGLLFIVIGNFMSQIRQNYFFGVRTPWTLANETVWKKIHRIGGFSFMIEGIILIISSFFIGIIALVLFIAAIGIATFYPTIYSYI</sequence>
<evidence type="ECO:0000256" key="1">
    <source>
        <dbReference type="SAM" id="Phobius"/>
    </source>
</evidence>
<keyword evidence="1" id="KW-0472">Membrane</keyword>
<evidence type="ECO:0000313" key="2">
    <source>
        <dbReference type="EMBL" id="SHK51154.1"/>
    </source>
</evidence>
<keyword evidence="1" id="KW-1133">Transmembrane helix</keyword>
<keyword evidence="3" id="KW-1185">Reference proteome</keyword>
<dbReference type="GO" id="GO:0009636">
    <property type="term" value="P:response to toxic substance"/>
    <property type="evidence" value="ECO:0007669"/>
    <property type="project" value="TreeGrafter"/>
</dbReference>
<dbReference type="PANTHER" id="PTHR37810">
    <property type="entry name" value="IMMUNITY PROTEIN SDPI"/>
    <property type="match status" value="1"/>
</dbReference>
<gene>
    <name evidence="2" type="ORF">SAMN02745912_03533</name>
</gene>
<dbReference type="RefSeq" id="WP_073153100.1">
    <property type="nucleotide sequence ID" value="NZ_FRAG01000077.1"/>
</dbReference>